<sequence length="118" mass="13058">MMRVHELKDIYNTDKTSLLYMATGRYNLCNHKVVEESPPNKEAGGSDISSVLQSQNHFEPLSALTDNKSVGNIHIGNDTGIVEQIIFAINPLDEPNKHLSPEQLEAINQATAVLSEEQ</sequence>
<dbReference type="Proteomes" id="UP000559027">
    <property type="component" value="Unassembled WGS sequence"/>
</dbReference>
<dbReference type="OrthoDB" id="3032433at2759"/>
<evidence type="ECO:0000313" key="2">
    <source>
        <dbReference type="Proteomes" id="UP000559027"/>
    </source>
</evidence>
<dbReference type="AlphaFoldDB" id="A0A8H5CNZ3"/>
<proteinExistence type="predicted"/>
<organism evidence="1 2">
    <name type="scientific">Leucocoprinus leucothites</name>
    <dbReference type="NCBI Taxonomy" id="201217"/>
    <lineage>
        <taxon>Eukaryota</taxon>
        <taxon>Fungi</taxon>
        <taxon>Dikarya</taxon>
        <taxon>Basidiomycota</taxon>
        <taxon>Agaricomycotina</taxon>
        <taxon>Agaricomycetes</taxon>
        <taxon>Agaricomycetidae</taxon>
        <taxon>Agaricales</taxon>
        <taxon>Agaricineae</taxon>
        <taxon>Agaricaceae</taxon>
        <taxon>Leucocoprinus</taxon>
    </lineage>
</organism>
<accession>A0A8H5CNZ3</accession>
<comment type="caution">
    <text evidence="1">The sequence shown here is derived from an EMBL/GenBank/DDBJ whole genome shotgun (WGS) entry which is preliminary data.</text>
</comment>
<gene>
    <name evidence="1" type="ORF">D9756_011519</name>
</gene>
<name>A0A8H5CNZ3_9AGAR</name>
<reference evidence="1 2" key="1">
    <citation type="journal article" date="2020" name="ISME J.">
        <title>Uncovering the hidden diversity of litter-decomposition mechanisms in mushroom-forming fungi.</title>
        <authorList>
            <person name="Floudas D."/>
            <person name="Bentzer J."/>
            <person name="Ahren D."/>
            <person name="Johansson T."/>
            <person name="Persson P."/>
            <person name="Tunlid A."/>
        </authorList>
    </citation>
    <scope>NUCLEOTIDE SEQUENCE [LARGE SCALE GENOMIC DNA]</scope>
    <source>
        <strain evidence="1 2">CBS 146.42</strain>
    </source>
</reference>
<evidence type="ECO:0000313" key="1">
    <source>
        <dbReference type="EMBL" id="KAF5344973.1"/>
    </source>
</evidence>
<dbReference type="EMBL" id="JAACJO010000053">
    <property type="protein sequence ID" value="KAF5344973.1"/>
    <property type="molecule type" value="Genomic_DNA"/>
</dbReference>
<keyword evidence="2" id="KW-1185">Reference proteome</keyword>
<protein>
    <submittedName>
        <fullName evidence="1">Uncharacterized protein</fullName>
    </submittedName>
</protein>